<evidence type="ECO:0000313" key="1">
    <source>
        <dbReference type="EMBL" id="KAI2385520.1"/>
    </source>
</evidence>
<accession>A0ACB8UV11</accession>
<name>A0ACB8UV11_9EURO</name>
<sequence length="360" mass="39505">MGRRSSSATSIAGPSPRRRKAAAKTGPPVRDGCTWAQCACYFSRFLAATLSSLVLNTVLFSLSVSIIQGDIAWTSKHLDSWVQVVALLSWRVLEMGVVWVLDYDARDIASFIGLVNLPTHVLLYSFYGLRPTTILTVAAINIISATIPFLYFRPTNTIHSVPPSSERAIVTDRQTAIYTTVVAAALYAVVLFLSFATWLPTHLVTYFDGLPSLEIAFDGAKSLVPMFIGLLPAGYATRDFLFVSSAGQPYAEEPGPAYQERSHELFAVLLYRKYWMTLPAKRRTLIARTIVLSSMSFANTVVHSVGTINGVELNGAMGWAAIWKVATVTTGLIYGWIDAADGVEFEAKTTTRRQSTRTRS</sequence>
<reference evidence="1" key="1">
    <citation type="journal article" date="2022" name="bioRxiv">
        <title>Population genetic analysis of Ophidiomyces ophidiicola, the causative agent of snake fungal disease, indicates recent introductions to the USA.</title>
        <authorList>
            <person name="Ladner J.T."/>
            <person name="Palmer J.M."/>
            <person name="Ettinger C.L."/>
            <person name="Stajich J.E."/>
            <person name="Farrell T.M."/>
            <person name="Glorioso B.M."/>
            <person name="Lawson B."/>
            <person name="Price S.J."/>
            <person name="Stengle A.G."/>
            <person name="Grear D.A."/>
            <person name="Lorch J.M."/>
        </authorList>
    </citation>
    <scope>NUCLEOTIDE SEQUENCE</scope>
    <source>
        <strain evidence="1">NWHC 24266-5</strain>
    </source>
</reference>
<comment type="caution">
    <text evidence="1">The sequence shown here is derived from an EMBL/GenBank/DDBJ whole genome shotgun (WGS) entry which is preliminary data.</text>
</comment>
<organism evidence="1">
    <name type="scientific">Ophidiomyces ophidiicola</name>
    <dbReference type="NCBI Taxonomy" id="1387563"/>
    <lineage>
        <taxon>Eukaryota</taxon>
        <taxon>Fungi</taxon>
        <taxon>Dikarya</taxon>
        <taxon>Ascomycota</taxon>
        <taxon>Pezizomycotina</taxon>
        <taxon>Eurotiomycetes</taxon>
        <taxon>Eurotiomycetidae</taxon>
        <taxon>Onygenales</taxon>
        <taxon>Onygenaceae</taxon>
        <taxon>Ophidiomyces</taxon>
    </lineage>
</organism>
<proteinExistence type="predicted"/>
<gene>
    <name evidence="1" type="ORF">LOY88_004021</name>
</gene>
<protein>
    <submittedName>
        <fullName evidence="1">Uncharacterized protein</fullName>
    </submittedName>
</protein>
<dbReference type="EMBL" id="JALBCA010000057">
    <property type="protein sequence ID" value="KAI2385520.1"/>
    <property type="molecule type" value="Genomic_DNA"/>
</dbReference>